<dbReference type="PANTHER" id="PTHR12526:SF640">
    <property type="entry name" value="COLANIC ACID BIOSYNTHESIS GLYCOSYLTRANSFERASE WCAL-RELATED"/>
    <property type="match status" value="1"/>
</dbReference>
<dbReference type="Gene3D" id="3.40.50.2000">
    <property type="entry name" value="Glycogen Phosphorylase B"/>
    <property type="match status" value="2"/>
</dbReference>
<evidence type="ECO:0000259" key="4">
    <source>
        <dbReference type="Pfam" id="PF00534"/>
    </source>
</evidence>
<dbReference type="CDD" id="cd03801">
    <property type="entry name" value="GT4_PimA-like"/>
    <property type="match status" value="1"/>
</dbReference>
<dbReference type="EC" id="2.4.-.-" evidence="5"/>
<evidence type="ECO:0000313" key="5">
    <source>
        <dbReference type="EMBL" id="MFC0048774.1"/>
    </source>
</evidence>
<comment type="similarity">
    <text evidence="1">Belongs to the glycosyltransferase group 1 family. Glycosyltransferase 4 subfamily.</text>
</comment>
<comment type="caution">
    <text evidence="5">The sequence shown here is derived from an EMBL/GenBank/DDBJ whole genome shotgun (WGS) entry which is preliminary data.</text>
</comment>
<evidence type="ECO:0000256" key="2">
    <source>
        <dbReference type="ARBA" id="ARBA00022676"/>
    </source>
</evidence>
<evidence type="ECO:0000256" key="1">
    <source>
        <dbReference type="ARBA" id="ARBA00009481"/>
    </source>
</evidence>
<keyword evidence="2 5" id="KW-0328">Glycosyltransferase</keyword>
<sequence>MSVINRVNVMISTDPAGQGGVASVVKAMLADSFSADWQIRHIVSHRAGSKVSMIWIFLLALGKLTLLRLLHRPGIAHIHLASRGSFSRKNLLAKWARKLGFKVILHLHGAQFDQFYHHECNTAKQQKVADLFGLASKVVVLGDKWQHWLKVTFPKVRDVRIIYNPGPRNVPSRSASLSPTVIFLGRLGERKGVADLLKALPAVVARFPNMKLILGGDGDLQRYRQQATSLGLSEHVKFAGWIGVEEKFSLMSSAWLFVLPSYSEGFPVGIVEAMACGVPIVASDVGGIPDAITNEQEGILIEAGDITALADALIRMLADSELAERFASNAQRKYEQNFSSQAIMPLWQQLYTEILND</sequence>
<organism evidence="5 6">
    <name type="scientific">Rheinheimera tilapiae</name>
    <dbReference type="NCBI Taxonomy" id="875043"/>
    <lineage>
        <taxon>Bacteria</taxon>
        <taxon>Pseudomonadati</taxon>
        <taxon>Pseudomonadota</taxon>
        <taxon>Gammaproteobacteria</taxon>
        <taxon>Chromatiales</taxon>
        <taxon>Chromatiaceae</taxon>
        <taxon>Rheinheimera</taxon>
    </lineage>
</organism>
<reference evidence="5 6" key="1">
    <citation type="submission" date="2024-09" db="EMBL/GenBank/DDBJ databases">
        <authorList>
            <person name="Sun Q."/>
            <person name="Mori K."/>
        </authorList>
    </citation>
    <scope>NUCLEOTIDE SEQUENCE [LARGE SCALE GENOMIC DNA]</scope>
    <source>
        <strain evidence="5 6">KCTC 23315</strain>
    </source>
</reference>
<keyword evidence="3 5" id="KW-0808">Transferase</keyword>
<proteinExistence type="inferred from homology"/>
<gene>
    <name evidence="5" type="ORF">ACFFJP_10805</name>
</gene>
<evidence type="ECO:0000313" key="6">
    <source>
        <dbReference type="Proteomes" id="UP001589813"/>
    </source>
</evidence>
<dbReference type="Pfam" id="PF00534">
    <property type="entry name" value="Glycos_transf_1"/>
    <property type="match status" value="1"/>
</dbReference>
<dbReference type="InterPro" id="IPR001296">
    <property type="entry name" value="Glyco_trans_1"/>
</dbReference>
<dbReference type="EMBL" id="JBHLXP010000001">
    <property type="protein sequence ID" value="MFC0048774.1"/>
    <property type="molecule type" value="Genomic_DNA"/>
</dbReference>
<protein>
    <submittedName>
        <fullName evidence="5">Glycosyltransferase family 4 protein</fullName>
        <ecNumber evidence="5">2.4.-.-</ecNumber>
    </submittedName>
</protein>
<dbReference type="Proteomes" id="UP001589813">
    <property type="component" value="Unassembled WGS sequence"/>
</dbReference>
<keyword evidence="6" id="KW-1185">Reference proteome</keyword>
<accession>A0ABV6BEG0</accession>
<feature type="domain" description="Glycosyl transferase family 1" evidence="4">
    <location>
        <begin position="178"/>
        <end position="332"/>
    </location>
</feature>
<name>A0ABV6BEG0_9GAMM</name>
<dbReference type="GO" id="GO:0016757">
    <property type="term" value="F:glycosyltransferase activity"/>
    <property type="evidence" value="ECO:0007669"/>
    <property type="project" value="UniProtKB-KW"/>
</dbReference>
<dbReference type="SUPFAM" id="SSF53756">
    <property type="entry name" value="UDP-Glycosyltransferase/glycogen phosphorylase"/>
    <property type="match status" value="1"/>
</dbReference>
<dbReference type="PANTHER" id="PTHR12526">
    <property type="entry name" value="GLYCOSYLTRANSFERASE"/>
    <property type="match status" value="1"/>
</dbReference>
<evidence type="ECO:0000256" key="3">
    <source>
        <dbReference type="ARBA" id="ARBA00022679"/>
    </source>
</evidence>
<dbReference type="RefSeq" id="WP_377243267.1">
    <property type="nucleotide sequence ID" value="NZ_JBHLXP010000001.1"/>
</dbReference>